<evidence type="ECO:0000313" key="3">
    <source>
        <dbReference type="EMBL" id="KEQ14305.1"/>
    </source>
</evidence>
<proteinExistence type="predicted"/>
<organism evidence="3 4">
    <name type="scientific">Endozoicomonas montiporae</name>
    <dbReference type="NCBI Taxonomy" id="1027273"/>
    <lineage>
        <taxon>Bacteria</taxon>
        <taxon>Pseudomonadati</taxon>
        <taxon>Pseudomonadota</taxon>
        <taxon>Gammaproteobacteria</taxon>
        <taxon>Oceanospirillales</taxon>
        <taxon>Endozoicomonadaceae</taxon>
        <taxon>Endozoicomonas</taxon>
    </lineage>
</organism>
<dbReference type="Proteomes" id="UP000028006">
    <property type="component" value="Unassembled WGS sequence"/>
</dbReference>
<accession>A0A081N782</accession>
<evidence type="ECO:0000256" key="2">
    <source>
        <dbReference type="SAM" id="MobiDB-lite"/>
    </source>
</evidence>
<feature type="region of interest" description="Disordered" evidence="2">
    <location>
        <begin position="260"/>
        <end position="323"/>
    </location>
</feature>
<evidence type="ECO:0000256" key="1">
    <source>
        <dbReference type="SAM" id="Coils"/>
    </source>
</evidence>
<keyword evidence="1" id="KW-0175">Coiled coil</keyword>
<name>A0A081N782_9GAMM</name>
<gene>
    <name evidence="3" type="ORF">GZ77_07815</name>
</gene>
<feature type="compositionally biased region" description="Basic and acidic residues" evidence="2">
    <location>
        <begin position="284"/>
        <end position="311"/>
    </location>
</feature>
<feature type="compositionally biased region" description="Basic and acidic residues" evidence="2">
    <location>
        <begin position="260"/>
        <end position="274"/>
    </location>
</feature>
<dbReference type="RefSeq" id="WP_034874145.1">
    <property type="nucleotide sequence ID" value="NZ_JOKG01000002.1"/>
</dbReference>
<feature type="coiled-coil region" evidence="1">
    <location>
        <begin position="78"/>
        <end position="105"/>
    </location>
</feature>
<protein>
    <submittedName>
        <fullName evidence="3">Uncharacterized protein</fullName>
    </submittedName>
</protein>
<dbReference type="EMBL" id="JOKG01000002">
    <property type="protein sequence ID" value="KEQ14305.1"/>
    <property type="molecule type" value="Genomic_DNA"/>
</dbReference>
<comment type="caution">
    <text evidence="3">The sequence shown here is derived from an EMBL/GenBank/DDBJ whole genome shotgun (WGS) entry which is preliminary data.</text>
</comment>
<sequence length="333" mass="37724">MMEGITHYARSALNTFTYSACESYNRSSQFCGRMVTVIPNTLNKLSAWDGVSLLSGLVWPCTATLPVIIPTLATKYMCASAEYKIALEIEKNRELEEKYTNCKADSKERDAELSKLICESEKRIKAMKDSQQNYRKLADRSAVSVSNFAKYTATALSQFYLGRIGILSAAIGLSNRYCKNSEEKQVYISLAKKADEEREKMEALKNKIYEAKLEALQMKLTEEKFGKKTEVRELTRRIEVSDFQLADLQAELELILERNEKKKRETDSPDKENTDCAPESATMAKKDSPDKENTVLADTKDSEKQKGKSESTSDNWEGGLDPELDRYFAEYGV</sequence>
<reference evidence="3 4" key="1">
    <citation type="submission" date="2014-06" db="EMBL/GenBank/DDBJ databases">
        <title>Whole Genome Sequences of Three Symbiotic Endozoicomonas Bacteria.</title>
        <authorList>
            <person name="Neave M.J."/>
            <person name="Apprill A."/>
            <person name="Voolstra C.R."/>
        </authorList>
    </citation>
    <scope>NUCLEOTIDE SEQUENCE [LARGE SCALE GENOMIC DNA]</scope>
    <source>
        <strain evidence="3 4">LMG 24815</strain>
    </source>
</reference>
<keyword evidence="4" id="KW-1185">Reference proteome</keyword>
<evidence type="ECO:0000313" key="4">
    <source>
        <dbReference type="Proteomes" id="UP000028006"/>
    </source>
</evidence>
<dbReference type="AlphaFoldDB" id="A0A081N782"/>